<dbReference type="EC" id="3.1.3.48" evidence="2"/>
<dbReference type="EMBL" id="JAAIKC010000001">
    <property type="protein sequence ID" value="NEW05633.1"/>
    <property type="molecule type" value="Genomic_DNA"/>
</dbReference>
<evidence type="ECO:0000256" key="3">
    <source>
        <dbReference type="ARBA" id="ARBA00022801"/>
    </source>
</evidence>
<dbReference type="InterPro" id="IPR023485">
    <property type="entry name" value="Ptyr_pPase"/>
</dbReference>
<feature type="active site" description="Proton donor" evidence="6">
    <location>
        <position position="127"/>
    </location>
</feature>
<sequence>MIKVLFVCLGNICRSPMAEAVFRHKVHEADLEANIFTDSAGTGDWHIGHRPHQGTRNILDVYGIDHVGITARQIMANDFMEFTYIIAMDDSNINNMQELVPALDEHRAVIHKLLAFAPNYAHRDVPDPYYTGNFQEVYEMIEESCEHLLTHIRETEGL</sequence>
<dbReference type="Pfam" id="PF01451">
    <property type="entry name" value="LMWPc"/>
    <property type="match status" value="1"/>
</dbReference>
<comment type="similarity">
    <text evidence="1">Belongs to the low molecular weight phosphotyrosine protein phosphatase family.</text>
</comment>
<evidence type="ECO:0000256" key="5">
    <source>
        <dbReference type="ARBA" id="ARBA00051722"/>
    </source>
</evidence>
<name>A0A6G3ZTV1_9BACL</name>
<dbReference type="PANTHER" id="PTHR11717:SF7">
    <property type="entry name" value="LOW MOLECULAR WEIGHT PHOSPHOTYROSINE PROTEIN PHOSPHATASE"/>
    <property type="match status" value="1"/>
</dbReference>
<feature type="active site" evidence="6">
    <location>
        <position position="14"/>
    </location>
</feature>
<feature type="active site" description="Nucleophile" evidence="6">
    <location>
        <position position="8"/>
    </location>
</feature>
<gene>
    <name evidence="8" type="ORF">GK047_06310</name>
</gene>
<dbReference type="PRINTS" id="PR00719">
    <property type="entry name" value="LMWPTPASE"/>
</dbReference>
<reference evidence="8" key="1">
    <citation type="submission" date="2020-02" db="EMBL/GenBank/DDBJ databases">
        <authorList>
            <person name="Shen X.-R."/>
            <person name="Zhang Y.-X."/>
        </authorList>
    </citation>
    <scope>NUCLEOTIDE SEQUENCE</scope>
    <source>
        <strain evidence="8">SYP-B3998</strain>
    </source>
</reference>
<dbReference type="AlphaFoldDB" id="A0A6G3ZTV1"/>
<dbReference type="RefSeq" id="WP_163942712.1">
    <property type="nucleotide sequence ID" value="NZ_JAAIKC010000001.1"/>
</dbReference>
<keyword evidence="4" id="KW-0904">Protein phosphatase</keyword>
<dbReference type="PANTHER" id="PTHR11717">
    <property type="entry name" value="LOW MOLECULAR WEIGHT PROTEIN TYROSINE PHOSPHATASE"/>
    <property type="match status" value="1"/>
</dbReference>
<feature type="domain" description="Phosphotyrosine protein phosphatase I" evidence="7">
    <location>
        <begin position="2"/>
        <end position="151"/>
    </location>
</feature>
<dbReference type="InterPro" id="IPR050438">
    <property type="entry name" value="LMW_PTPase"/>
</dbReference>
<evidence type="ECO:0000256" key="1">
    <source>
        <dbReference type="ARBA" id="ARBA00011063"/>
    </source>
</evidence>
<comment type="caution">
    <text evidence="8">The sequence shown here is derived from an EMBL/GenBank/DDBJ whole genome shotgun (WGS) entry which is preliminary data.</text>
</comment>
<organism evidence="8">
    <name type="scientific">Paenibacillus sp. SYP-B3998</name>
    <dbReference type="NCBI Taxonomy" id="2678564"/>
    <lineage>
        <taxon>Bacteria</taxon>
        <taxon>Bacillati</taxon>
        <taxon>Bacillota</taxon>
        <taxon>Bacilli</taxon>
        <taxon>Bacillales</taxon>
        <taxon>Paenibacillaceae</taxon>
        <taxon>Paenibacillus</taxon>
    </lineage>
</organism>
<dbReference type="Gene3D" id="3.40.50.2300">
    <property type="match status" value="1"/>
</dbReference>
<accession>A0A6G3ZTV1</accession>
<evidence type="ECO:0000256" key="6">
    <source>
        <dbReference type="PIRSR" id="PIRSR617867-1"/>
    </source>
</evidence>
<dbReference type="SUPFAM" id="SSF52788">
    <property type="entry name" value="Phosphotyrosine protein phosphatases I"/>
    <property type="match status" value="1"/>
</dbReference>
<proteinExistence type="inferred from homology"/>
<dbReference type="GO" id="GO:0004725">
    <property type="term" value="F:protein tyrosine phosphatase activity"/>
    <property type="evidence" value="ECO:0007669"/>
    <property type="project" value="UniProtKB-EC"/>
</dbReference>
<evidence type="ECO:0000256" key="2">
    <source>
        <dbReference type="ARBA" id="ARBA00013064"/>
    </source>
</evidence>
<evidence type="ECO:0000313" key="8">
    <source>
        <dbReference type="EMBL" id="NEW05633.1"/>
    </source>
</evidence>
<dbReference type="CDD" id="cd16343">
    <property type="entry name" value="LMWPTP"/>
    <property type="match status" value="1"/>
</dbReference>
<dbReference type="SMART" id="SM00226">
    <property type="entry name" value="LMWPc"/>
    <property type="match status" value="1"/>
</dbReference>
<dbReference type="InterPro" id="IPR036196">
    <property type="entry name" value="Ptyr_pPase_sf"/>
</dbReference>
<comment type="catalytic activity">
    <reaction evidence="5">
        <text>O-phospho-L-tyrosyl-[protein] + H2O = L-tyrosyl-[protein] + phosphate</text>
        <dbReference type="Rhea" id="RHEA:10684"/>
        <dbReference type="Rhea" id="RHEA-COMP:10136"/>
        <dbReference type="Rhea" id="RHEA-COMP:20101"/>
        <dbReference type="ChEBI" id="CHEBI:15377"/>
        <dbReference type="ChEBI" id="CHEBI:43474"/>
        <dbReference type="ChEBI" id="CHEBI:46858"/>
        <dbReference type="ChEBI" id="CHEBI:61978"/>
        <dbReference type="EC" id="3.1.3.48"/>
    </reaction>
</comment>
<protein>
    <recommendedName>
        <fullName evidence="2">protein-tyrosine-phosphatase</fullName>
        <ecNumber evidence="2">3.1.3.48</ecNumber>
    </recommendedName>
</protein>
<dbReference type="InterPro" id="IPR017867">
    <property type="entry name" value="Tyr_phospatase_low_mol_wt"/>
</dbReference>
<dbReference type="FunFam" id="3.40.50.2300:FF:000113">
    <property type="entry name" value="Low molecular weight protein-tyrosine-phosphatase"/>
    <property type="match status" value="1"/>
</dbReference>
<keyword evidence="3" id="KW-0378">Hydrolase</keyword>
<evidence type="ECO:0000259" key="7">
    <source>
        <dbReference type="SMART" id="SM00226"/>
    </source>
</evidence>
<evidence type="ECO:0000256" key="4">
    <source>
        <dbReference type="ARBA" id="ARBA00022912"/>
    </source>
</evidence>